<proteinExistence type="predicted"/>
<dbReference type="Proteomes" id="UP001162992">
    <property type="component" value="Chromosome 11"/>
</dbReference>
<accession>A0ACC2C9G5</accession>
<organism evidence="1 2">
    <name type="scientific">Diphasiastrum complanatum</name>
    <name type="common">Issler's clubmoss</name>
    <name type="synonym">Lycopodium complanatum</name>
    <dbReference type="NCBI Taxonomy" id="34168"/>
    <lineage>
        <taxon>Eukaryota</taxon>
        <taxon>Viridiplantae</taxon>
        <taxon>Streptophyta</taxon>
        <taxon>Embryophyta</taxon>
        <taxon>Tracheophyta</taxon>
        <taxon>Lycopodiopsida</taxon>
        <taxon>Lycopodiales</taxon>
        <taxon>Lycopodiaceae</taxon>
        <taxon>Lycopodioideae</taxon>
        <taxon>Diphasiastrum</taxon>
    </lineage>
</organism>
<comment type="caution">
    <text evidence="1">The sequence shown here is derived from an EMBL/GenBank/DDBJ whole genome shotgun (WGS) entry which is preliminary data.</text>
</comment>
<keyword evidence="2" id="KW-1185">Reference proteome</keyword>
<reference evidence="2" key="1">
    <citation type="journal article" date="2024" name="Proc. Natl. Acad. Sci. U.S.A.">
        <title>Extraordinary preservation of gene collinearity over three hundred million years revealed in homosporous lycophytes.</title>
        <authorList>
            <person name="Li C."/>
            <person name="Wickell D."/>
            <person name="Kuo L.Y."/>
            <person name="Chen X."/>
            <person name="Nie B."/>
            <person name="Liao X."/>
            <person name="Peng D."/>
            <person name="Ji J."/>
            <person name="Jenkins J."/>
            <person name="Williams M."/>
            <person name="Shu S."/>
            <person name="Plott C."/>
            <person name="Barry K."/>
            <person name="Rajasekar S."/>
            <person name="Grimwood J."/>
            <person name="Han X."/>
            <person name="Sun S."/>
            <person name="Hou Z."/>
            <person name="He W."/>
            <person name="Dai G."/>
            <person name="Sun C."/>
            <person name="Schmutz J."/>
            <person name="Leebens-Mack J.H."/>
            <person name="Li F.W."/>
            <person name="Wang L."/>
        </authorList>
    </citation>
    <scope>NUCLEOTIDE SEQUENCE [LARGE SCALE GENOMIC DNA]</scope>
    <source>
        <strain evidence="2">cv. PW_Plant_1</strain>
    </source>
</reference>
<dbReference type="EMBL" id="CM055102">
    <property type="protein sequence ID" value="KAJ7538611.1"/>
    <property type="molecule type" value="Genomic_DNA"/>
</dbReference>
<evidence type="ECO:0000313" key="1">
    <source>
        <dbReference type="EMBL" id="KAJ7538611.1"/>
    </source>
</evidence>
<gene>
    <name evidence="1" type="ORF">O6H91_11G056200</name>
</gene>
<sequence>MPQSYENDIEDTSISTRDSVARSFPLSSLRLDFSTLHPSHPEELSPFTNYILAVQKELLSTPTPTLSIPPDFASRSHSDQIGTLASPYSAPEHLSYNDSGSSNLAVHVNLLHPLPTSISTETTSGNICASIEDWKLRITESNEMREACQEEAQDFEDHKTSPSRESSLPSSPLLAGENCCQSLKAKNSANSRLKRTTPEVPLDDLGNRHVEEPDQKCKSRSRETFRHENRQPRFAIETVSEREMIDDGYRWRKYGRKTVKQSPHHRNYYKCSNPTCMVKKRVERSSEDSSIIITTYEGNHTHPSPSIVYGDIVQPNESLGLRYMAPNAKKRQPRNSYDLFVQMGEF</sequence>
<name>A0ACC2C9G5_DIPCM</name>
<protein>
    <submittedName>
        <fullName evidence="1">Uncharacterized protein</fullName>
    </submittedName>
</protein>
<evidence type="ECO:0000313" key="2">
    <source>
        <dbReference type="Proteomes" id="UP001162992"/>
    </source>
</evidence>